<comment type="caution">
    <text evidence="2">The sequence shown here is derived from an EMBL/GenBank/DDBJ whole genome shotgun (WGS) entry which is preliminary data.</text>
</comment>
<accession>A0A1E3ITW7</accession>
<evidence type="ECO:0008006" key="4">
    <source>
        <dbReference type="Google" id="ProtNLM"/>
    </source>
</evidence>
<feature type="compositionally biased region" description="Basic and acidic residues" evidence="1">
    <location>
        <begin position="45"/>
        <end position="59"/>
    </location>
</feature>
<evidence type="ECO:0000256" key="1">
    <source>
        <dbReference type="SAM" id="MobiDB-lite"/>
    </source>
</evidence>
<feature type="region of interest" description="Disordered" evidence="1">
    <location>
        <begin position="1"/>
        <end position="59"/>
    </location>
</feature>
<dbReference type="Proteomes" id="UP000094819">
    <property type="component" value="Unassembled WGS sequence"/>
</dbReference>
<name>A0A1E3ITW7_9TREE</name>
<protein>
    <recommendedName>
        <fullName evidence="4">SWIM-type domain-containing protein</fullName>
    </recommendedName>
</protein>
<sequence>MKKTSKRRGNNLQNLVQNRPTKRPKPTGPIRHLDPAWRVNPSFESAEKDPIPELPPPEKHEPVYFPISTKGVSFADQKLLYCGDDQEELDASPENWQRYRILVKKGDALVVELWRGIWLLHDWDETKLVPSASKFCHVSVHNEQVSCDCSAAKKRLTAAKKGSLSAGDQRRLCTHCDLFLHCNDMFPSTTNSTQLQPVVSFALSGISIFPLFFSIQQSGSSAIGYHNSGKRVVTMYLGNDRWRCSCQTHNTCEHMHKAVAFSFENDLATRSDDGAFVLSDKIPIIEVDSDEQKELYLSASSFRQETISHKTISSPFHFHRETDPVPSQRPAYIETQHGTLVLDMCALSKQREVAAYSAVDNKEHTIGDDAYA</sequence>
<gene>
    <name evidence="2" type="ORF">L198_05726</name>
</gene>
<evidence type="ECO:0000313" key="2">
    <source>
        <dbReference type="EMBL" id="ODN92054.1"/>
    </source>
</evidence>
<dbReference type="GeneID" id="30194938"/>
<dbReference type="RefSeq" id="XP_019030188.1">
    <property type="nucleotide sequence ID" value="XM_019177804.1"/>
</dbReference>
<evidence type="ECO:0000313" key="3">
    <source>
        <dbReference type="Proteomes" id="UP000094819"/>
    </source>
</evidence>
<proteinExistence type="predicted"/>
<dbReference type="EMBL" id="AWGH01000018">
    <property type="protein sequence ID" value="ODN92054.1"/>
    <property type="molecule type" value="Genomic_DNA"/>
</dbReference>
<reference evidence="2 3" key="1">
    <citation type="submission" date="2016-06" db="EMBL/GenBank/DDBJ databases">
        <title>Evolution of pathogenesis and genome organization in the Tremellales.</title>
        <authorList>
            <person name="Cuomo C."/>
            <person name="Litvintseva A."/>
            <person name="Heitman J."/>
            <person name="Chen Y."/>
            <person name="Sun S."/>
            <person name="Springer D."/>
            <person name="Dromer F."/>
            <person name="Young S."/>
            <person name="Zeng Q."/>
            <person name="Chapman S."/>
            <person name="Gujja S."/>
            <person name="Saif S."/>
            <person name="Birren B."/>
        </authorList>
    </citation>
    <scope>NUCLEOTIDE SEQUENCE [LARGE SCALE GENOMIC DNA]</scope>
    <source>
        <strain evidence="2 3">CBS 7118</strain>
    </source>
</reference>
<dbReference type="AlphaFoldDB" id="A0A1E3ITW7"/>
<organism evidence="2 3">
    <name type="scientific">Cryptococcus wingfieldii CBS 7118</name>
    <dbReference type="NCBI Taxonomy" id="1295528"/>
    <lineage>
        <taxon>Eukaryota</taxon>
        <taxon>Fungi</taxon>
        <taxon>Dikarya</taxon>
        <taxon>Basidiomycota</taxon>
        <taxon>Agaricomycotina</taxon>
        <taxon>Tremellomycetes</taxon>
        <taxon>Tremellales</taxon>
        <taxon>Cryptococcaceae</taxon>
        <taxon>Cryptococcus</taxon>
    </lineage>
</organism>
<feature type="compositionally biased region" description="Polar residues" evidence="1">
    <location>
        <begin position="10"/>
        <end position="19"/>
    </location>
</feature>
<keyword evidence="3" id="KW-1185">Reference proteome</keyword>